<evidence type="ECO:0000313" key="1">
    <source>
        <dbReference type="EMBL" id="GMN53700.1"/>
    </source>
</evidence>
<accession>A0AA88AKQ7</accession>
<organism evidence="1 2">
    <name type="scientific">Ficus carica</name>
    <name type="common">Common fig</name>
    <dbReference type="NCBI Taxonomy" id="3494"/>
    <lineage>
        <taxon>Eukaryota</taxon>
        <taxon>Viridiplantae</taxon>
        <taxon>Streptophyta</taxon>
        <taxon>Embryophyta</taxon>
        <taxon>Tracheophyta</taxon>
        <taxon>Spermatophyta</taxon>
        <taxon>Magnoliopsida</taxon>
        <taxon>eudicotyledons</taxon>
        <taxon>Gunneridae</taxon>
        <taxon>Pentapetalae</taxon>
        <taxon>rosids</taxon>
        <taxon>fabids</taxon>
        <taxon>Rosales</taxon>
        <taxon>Moraceae</taxon>
        <taxon>Ficeae</taxon>
        <taxon>Ficus</taxon>
    </lineage>
</organism>
<evidence type="ECO:0000313" key="2">
    <source>
        <dbReference type="Proteomes" id="UP001187192"/>
    </source>
</evidence>
<name>A0AA88AKQ7_FICCA</name>
<keyword evidence="2" id="KW-1185">Reference proteome</keyword>
<sequence length="97" mass="11079">MAVKKEEARLDAVEEQMEKVWSDLQKLDQLEKGIVSLLDRMTVLDRVDQVIQKLDASSKAEVIMIDRGKVVMTNPRLNSLSLCRTREKSRRPVVGRG</sequence>
<proteinExistence type="predicted"/>
<dbReference type="EMBL" id="BTGU01000047">
    <property type="protein sequence ID" value="GMN53700.1"/>
    <property type="molecule type" value="Genomic_DNA"/>
</dbReference>
<comment type="caution">
    <text evidence="1">The sequence shown here is derived from an EMBL/GenBank/DDBJ whole genome shotgun (WGS) entry which is preliminary data.</text>
</comment>
<dbReference type="Proteomes" id="UP001187192">
    <property type="component" value="Unassembled WGS sequence"/>
</dbReference>
<protein>
    <submittedName>
        <fullName evidence="1">Uncharacterized protein</fullName>
    </submittedName>
</protein>
<reference evidence="1" key="1">
    <citation type="submission" date="2023-07" db="EMBL/GenBank/DDBJ databases">
        <title>draft genome sequence of fig (Ficus carica).</title>
        <authorList>
            <person name="Takahashi T."/>
            <person name="Nishimura K."/>
        </authorList>
    </citation>
    <scope>NUCLEOTIDE SEQUENCE</scope>
</reference>
<gene>
    <name evidence="1" type="ORF">TIFTF001_022833</name>
</gene>
<dbReference type="AlphaFoldDB" id="A0AA88AKQ7"/>